<organism evidence="1 2">
    <name type="scientific">Tanacetum coccineum</name>
    <dbReference type="NCBI Taxonomy" id="301880"/>
    <lineage>
        <taxon>Eukaryota</taxon>
        <taxon>Viridiplantae</taxon>
        <taxon>Streptophyta</taxon>
        <taxon>Embryophyta</taxon>
        <taxon>Tracheophyta</taxon>
        <taxon>Spermatophyta</taxon>
        <taxon>Magnoliopsida</taxon>
        <taxon>eudicotyledons</taxon>
        <taxon>Gunneridae</taxon>
        <taxon>Pentapetalae</taxon>
        <taxon>asterids</taxon>
        <taxon>campanulids</taxon>
        <taxon>Asterales</taxon>
        <taxon>Asteraceae</taxon>
        <taxon>Asteroideae</taxon>
        <taxon>Anthemideae</taxon>
        <taxon>Anthemidinae</taxon>
        <taxon>Tanacetum</taxon>
    </lineage>
</organism>
<evidence type="ECO:0000313" key="1">
    <source>
        <dbReference type="EMBL" id="GJS56111.1"/>
    </source>
</evidence>
<reference evidence="1" key="2">
    <citation type="submission" date="2022-01" db="EMBL/GenBank/DDBJ databases">
        <authorList>
            <person name="Yamashiro T."/>
            <person name="Shiraishi A."/>
            <person name="Satake H."/>
            <person name="Nakayama K."/>
        </authorList>
    </citation>
    <scope>NUCLEOTIDE SEQUENCE</scope>
</reference>
<keyword evidence="2" id="KW-1185">Reference proteome</keyword>
<evidence type="ECO:0000313" key="2">
    <source>
        <dbReference type="Proteomes" id="UP001151760"/>
    </source>
</evidence>
<proteinExistence type="predicted"/>
<name>A0ABQ4WT67_9ASTR</name>
<accession>A0ABQ4WT67</accession>
<dbReference type="Proteomes" id="UP001151760">
    <property type="component" value="Unassembled WGS sequence"/>
</dbReference>
<dbReference type="EMBL" id="BQNB010008914">
    <property type="protein sequence ID" value="GJS56111.1"/>
    <property type="molecule type" value="Genomic_DNA"/>
</dbReference>
<protein>
    <submittedName>
        <fullName evidence="1">Uncharacterized protein</fullName>
    </submittedName>
</protein>
<comment type="caution">
    <text evidence="1">The sequence shown here is derived from an EMBL/GenBank/DDBJ whole genome shotgun (WGS) entry which is preliminary data.</text>
</comment>
<sequence>MVVRGRWGDEGGGGGFDVMKGGMILMNGGKMMMMGGGLSWTQLQRGGRWSEISLEFVLLDVPYEFLTVWNRYDSKVLSMLLKSALHLHLLYLNIPSFGSVSEASFQSQEHIWING</sequence>
<gene>
    <name evidence="1" type="ORF">Tco_0629473</name>
</gene>
<reference evidence="1" key="1">
    <citation type="journal article" date="2022" name="Int. J. Mol. Sci.">
        <title>Draft Genome of Tanacetum Coccineum: Genomic Comparison of Closely Related Tanacetum-Family Plants.</title>
        <authorList>
            <person name="Yamashiro T."/>
            <person name="Shiraishi A."/>
            <person name="Nakayama K."/>
            <person name="Satake H."/>
        </authorList>
    </citation>
    <scope>NUCLEOTIDE SEQUENCE</scope>
</reference>